<dbReference type="FunCoup" id="A0A1V9XE44">
    <property type="interactions" value="173"/>
</dbReference>
<reference evidence="2 3" key="1">
    <citation type="journal article" date="2017" name="Gigascience">
        <title>Draft genome of the honey bee ectoparasitic mite, Tropilaelaps mercedesae, is shaped by the parasitic life history.</title>
        <authorList>
            <person name="Dong X."/>
            <person name="Armstrong S.D."/>
            <person name="Xia D."/>
            <person name="Makepeace B.L."/>
            <person name="Darby A.C."/>
            <person name="Kadowaki T."/>
        </authorList>
    </citation>
    <scope>NUCLEOTIDE SEQUENCE [LARGE SCALE GENOMIC DNA]</scope>
    <source>
        <strain evidence="2">Wuxi-XJTLU</strain>
    </source>
</reference>
<evidence type="ECO:0000313" key="2">
    <source>
        <dbReference type="EMBL" id="OQR71628.1"/>
    </source>
</evidence>
<dbReference type="STRING" id="418985.A0A1V9XE44"/>
<dbReference type="AlphaFoldDB" id="A0A1V9XE44"/>
<dbReference type="Proteomes" id="UP000192247">
    <property type="component" value="Unassembled WGS sequence"/>
</dbReference>
<keyword evidence="3" id="KW-1185">Reference proteome</keyword>
<accession>A0A1V9XE44</accession>
<dbReference type="GO" id="GO:0008299">
    <property type="term" value="P:isoprenoid biosynthetic process"/>
    <property type="evidence" value="ECO:0007669"/>
    <property type="project" value="InterPro"/>
</dbReference>
<dbReference type="InterPro" id="IPR008949">
    <property type="entry name" value="Isoprenoid_synthase_dom_sf"/>
</dbReference>
<dbReference type="OrthoDB" id="9983019at2759"/>
<dbReference type="InParanoid" id="A0A1V9XE44"/>
<sequence>MNRVVTHFLRRGISSGEAGTTVSRAVLLSHSLSAVSHDHRHAQWHRAISNAEKVVGAPSSTFTWKLLTSETGIGAAGHLRKLLGTTHPVIKTIKKLIYNGRNQLQTRGLIVLLLSRCAGHIEGSPQMLSHEWEEAMVDGVTQRQKAMAEIVEMVYTSHLIHRDILNVSRELITDPSLLDELQYGNKIAILVGDILIANASKMTAELNDCKVLELIATSIGDFMKSEFVVRHDSFGKPFPPRRMDLSAWENRIFLNTGSLLAHACQSVIIMGGHGEAAQRRAREFGRSLGFAWQLHDELEPFVNLLYQGPANPFDLTSFPVVLYLQRNPHILVSLENASSPDNQNVNHIDYADLHAQILSSGVVEEARQRLQTYIHVCLGNAEGFDQCYQAKQALSDIIMALE</sequence>
<dbReference type="GO" id="GO:1990234">
    <property type="term" value="C:transferase complex"/>
    <property type="evidence" value="ECO:0007669"/>
    <property type="project" value="TreeGrafter"/>
</dbReference>
<dbReference type="InterPro" id="IPR000092">
    <property type="entry name" value="Polyprenyl_synt"/>
</dbReference>
<dbReference type="PANTHER" id="PTHR12001">
    <property type="entry name" value="GERANYLGERANYL PYROPHOSPHATE SYNTHASE"/>
    <property type="match status" value="1"/>
</dbReference>
<dbReference type="Gene3D" id="1.10.600.10">
    <property type="entry name" value="Farnesyl Diphosphate Synthase"/>
    <property type="match status" value="1"/>
</dbReference>
<dbReference type="CDD" id="cd00867">
    <property type="entry name" value="Trans_IPPS"/>
    <property type="match status" value="1"/>
</dbReference>
<evidence type="ECO:0000313" key="3">
    <source>
        <dbReference type="Proteomes" id="UP000192247"/>
    </source>
</evidence>
<keyword evidence="1" id="KW-0808">Transferase</keyword>
<dbReference type="Pfam" id="PF00348">
    <property type="entry name" value="polyprenyl_synt"/>
    <property type="match status" value="1"/>
</dbReference>
<dbReference type="EMBL" id="MNPL01013995">
    <property type="protein sequence ID" value="OQR71628.1"/>
    <property type="molecule type" value="Genomic_DNA"/>
</dbReference>
<gene>
    <name evidence="2" type="ORF">BIW11_10883</name>
</gene>
<name>A0A1V9XE44_9ACAR</name>
<dbReference type="GO" id="GO:0005739">
    <property type="term" value="C:mitochondrion"/>
    <property type="evidence" value="ECO:0007669"/>
    <property type="project" value="TreeGrafter"/>
</dbReference>
<comment type="similarity">
    <text evidence="1">Belongs to the FPP/GGPP synthase family.</text>
</comment>
<organism evidence="2 3">
    <name type="scientific">Tropilaelaps mercedesae</name>
    <dbReference type="NCBI Taxonomy" id="418985"/>
    <lineage>
        <taxon>Eukaryota</taxon>
        <taxon>Metazoa</taxon>
        <taxon>Ecdysozoa</taxon>
        <taxon>Arthropoda</taxon>
        <taxon>Chelicerata</taxon>
        <taxon>Arachnida</taxon>
        <taxon>Acari</taxon>
        <taxon>Parasitiformes</taxon>
        <taxon>Mesostigmata</taxon>
        <taxon>Gamasina</taxon>
        <taxon>Dermanyssoidea</taxon>
        <taxon>Laelapidae</taxon>
        <taxon>Tropilaelaps</taxon>
    </lineage>
</organism>
<dbReference type="GO" id="GO:0042811">
    <property type="term" value="P:pheromone biosynthetic process"/>
    <property type="evidence" value="ECO:0007669"/>
    <property type="project" value="UniProtKB-ARBA"/>
</dbReference>
<evidence type="ECO:0000256" key="1">
    <source>
        <dbReference type="RuleBase" id="RU004466"/>
    </source>
</evidence>
<dbReference type="GO" id="GO:0004659">
    <property type="term" value="F:prenyltransferase activity"/>
    <property type="evidence" value="ECO:0007669"/>
    <property type="project" value="InterPro"/>
</dbReference>
<comment type="caution">
    <text evidence="2">The sequence shown here is derived from an EMBL/GenBank/DDBJ whole genome shotgun (WGS) entry which is preliminary data.</text>
</comment>
<proteinExistence type="inferred from homology"/>
<protein>
    <submittedName>
        <fullName evidence="2">Decaprenyl-diphosphate synthase subunit 2-like</fullName>
    </submittedName>
</protein>
<dbReference type="PANTHER" id="PTHR12001:SF55">
    <property type="entry name" value="ALL TRANS-POLYPRENYL-DIPHOSPHATE SYNTHASE PDSS2"/>
    <property type="match status" value="1"/>
</dbReference>
<dbReference type="GO" id="GO:0006744">
    <property type="term" value="P:ubiquinone biosynthetic process"/>
    <property type="evidence" value="ECO:0007669"/>
    <property type="project" value="TreeGrafter"/>
</dbReference>
<dbReference type="SUPFAM" id="SSF48576">
    <property type="entry name" value="Terpenoid synthases"/>
    <property type="match status" value="1"/>
</dbReference>